<dbReference type="GO" id="GO:0006289">
    <property type="term" value="P:nucleotide-excision repair"/>
    <property type="evidence" value="ECO:0007669"/>
    <property type="project" value="InterPro"/>
</dbReference>
<feature type="compositionally biased region" description="Basic residues" evidence="1">
    <location>
        <begin position="1"/>
        <end position="11"/>
    </location>
</feature>
<dbReference type="EMBL" id="QGNW01000157">
    <property type="protein sequence ID" value="RVW90168.1"/>
    <property type="molecule type" value="Genomic_DNA"/>
</dbReference>
<dbReference type="GO" id="GO:0003684">
    <property type="term" value="F:damaged DNA binding"/>
    <property type="evidence" value="ECO:0007669"/>
    <property type="project" value="InterPro"/>
</dbReference>
<proteinExistence type="predicted"/>
<feature type="region of interest" description="Disordered" evidence="1">
    <location>
        <begin position="104"/>
        <end position="140"/>
    </location>
</feature>
<dbReference type="InterPro" id="IPR036985">
    <property type="entry name" value="Transglutaminase-like_sf"/>
</dbReference>
<gene>
    <name evidence="2" type="primary">RAD4</name>
    <name evidence="2" type="ORF">CK203_041967</name>
</gene>
<organism evidence="2 3">
    <name type="scientific">Vitis vinifera</name>
    <name type="common">Grape</name>
    <dbReference type="NCBI Taxonomy" id="29760"/>
    <lineage>
        <taxon>Eukaryota</taxon>
        <taxon>Viridiplantae</taxon>
        <taxon>Streptophyta</taxon>
        <taxon>Embryophyta</taxon>
        <taxon>Tracheophyta</taxon>
        <taxon>Spermatophyta</taxon>
        <taxon>Magnoliopsida</taxon>
        <taxon>eudicotyledons</taxon>
        <taxon>Gunneridae</taxon>
        <taxon>Pentapetalae</taxon>
        <taxon>rosids</taxon>
        <taxon>Vitales</taxon>
        <taxon>Vitaceae</taxon>
        <taxon>Viteae</taxon>
        <taxon>Vitis</taxon>
    </lineage>
</organism>
<protein>
    <submittedName>
        <fullName evidence="2">DNA repair protein RAD4</fullName>
    </submittedName>
</protein>
<name>A0A438I0C4_VITVI</name>
<accession>A0A438I0C4</accession>
<evidence type="ECO:0000313" key="3">
    <source>
        <dbReference type="Proteomes" id="UP000288805"/>
    </source>
</evidence>
<dbReference type="Gene3D" id="3.90.260.10">
    <property type="entry name" value="Transglutaminase-like"/>
    <property type="match status" value="1"/>
</dbReference>
<dbReference type="GO" id="GO:0005634">
    <property type="term" value="C:nucleus"/>
    <property type="evidence" value="ECO:0007669"/>
    <property type="project" value="InterPro"/>
</dbReference>
<dbReference type="Proteomes" id="UP000288805">
    <property type="component" value="Unassembled WGS sequence"/>
</dbReference>
<dbReference type="InterPro" id="IPR004583">
    <property type="entry name" value="DNA_repair_Rad4"/>
</dbReference>
<evidence type="ECO:0000256" key="1">
    <source>
        <dbReference type="SAM" id="MobiDB-lite"/>
    </source>
</evidence>
<dbReference type="SUPFAM" id="SSF54001">
    <property type="entry name" value="Cysteine proteinases"/>
    <property type="match status" value="1"/>
</dbReference>
<feature type="region of interest" description="Disordered" evidence="1">
    <location>
        <begin position="1"/>
        <end position="28"/>
    </location>
</feature>
<sequence length="460" mass="50173">MRTRNQCKQKNHSPDNSDAAKALNDESGTLAEISREAVGKLLRRANPRRSSGIRKLDNCSQQCESTGLIGSKRSEIQDTGGRVTWNALDSEGCGRSAIGRSTLEKEVDEKSSQDTYLNSGEDINESDWEEGSIPTLDSVDNHQNAGIKEVTVELSGLLDSSQQKPIRRASAEDKELAELVHKVHLLCLLARGRLIDSACNDPLVQASLLSLLPADLLKISEIPRLTANAFTLLVRWFHDNFRVRSPSSVERPLHSSLAFALEAHEGTPEEKILYQSKNCGLLLCMEIHVSSDLVVVVLRPIWHKVGDAFPGDACGRFVSIDEDTKERQNLQCARILVAIRGWNFPSSLQLVSVSTCFAVQLWWESAPQISEVQPSWGCKGSGGKVEGEVESRTFLRVAEVCPGKVVGQVSSINTLPSAKERKDAGVDAAPFLTGSVAAFVWNGHHRGAWDFSEGGGSVGP</sequence>
<reference evidence="2 3" key="1">
    <citation type="journal article" date="2018" name="PLoS Genet.">
        <title>Population sequencing reveals clonal diversity and ancestral inbreeding in the grapevine cultivar Chardonnay.</title>
        <authorList>
            <person name="Roach M.J."/>
            <person name="Johnson D.L."/>
            <person name="Bohlmann J."/>
            <person name="van Vuuren H.J."/>
            <person name="Jones S.J."/>
            <person name="Pretorius I.S."/>
            <person name="Schmidt S.A."/>
            <person name="Borneman A.R."/>
        </authorList>
    </citation>
    <scope>NUCLEOTIDE SEQUENCE [LARGE SCALE GENOMIC DNA]</scope>
    <source>
        <strain evidence="3">cv. Chardonnay</strain>
        <tissue evidence="2">Leaf</tissue>
    </source>
</reference>
<dbReference type="InterPro" id="IPR038765">
    <property type="entry name" value="Papain-like_cys_pep_sf"/>
</dbReference>
<dbReference type="AlphaFoldDB" id="A0A438I0C4"/>
<dbReference type="PANTHER" id="PTHR12135:SF0">
    <property type="entry name" value="DNA REPAIR PROTEIN COMPLEMENTING XP-C CELLS"/>
    <property type="match status" value="1"/>
</dbReference>
<comment type="caution">
    <text evidence="2">The sequence shown here is derived from an EMBL/GenBank/DDBJ whole genome shotgun (WGS) entry which is preliminary data.</text>
</comment>
<dbReference type="PANTHER" id="PTHR12135">
    <property type="entry name" value="DNA REPAIR PROTEIN XP-C / RAD4"/>
    <property type="match status" value="1"/>
</dbReference>
<evidence type="ECO:0000313" key="2">
    <source>
        <dbReference type="EMBL" id="RVW90168.1"/>
    </source>
</evidence>